<accession>A0A3R9PAK8</accession>
<dbReference type="SUPFAM" id="SSF55729">
    <property type="entry name" value="Acyl-CoA N-acyltransferases (Nat)"/>
    <property type="match status" value="2"/>
</dbReference>
<reference evidence="8 9" key="1">
    <citation type="submission" date="2018-12" db="EMBL/GenBank/DDBJ databases">
        <title>Sequencing of bacterial isolates from soil warming experiment in Harvard Forest, Massachusetts, USA.</title>
        <authorList>
            <person name="Deangelis K."/>
        </authorList>
    </citation>
    <scope>NUCLEOTIDE SEQUENCE [LARGE SCALE GENOMIC DNA]</scope>
    <source>
        <strain evidence="8 9">EB153</strain>
    </source>
</reference>
<evidence type="ECO:0000256" key="6">
    <source>
        <dbReference type="ARBA" id="ARBA00023316"/>
    </source>
</evidence>
<dbReference type="PANTHER" id="PTHR36174:SF1">
    <property type="entry name" value="LIPID II:GLYCINE GLYCYLTRANSFERASE"/>
    <property type="match status" value="1"/>
</dbReference>
<keyword evidence="2 8" id="KW-0808">Transferase</keyword>
<evidence type="ECO:0000259" key="7">
    <source>
        <dbReference type="Pfam" id="PF13480"/>
    </source>
</evidence>
<dbReference type="RefSeq" id="WP_125485876.1">
    <property type="nucleotide sequence ID" value="NZ_RSDW01000001.1"/>
</dbReference>
<keyword evidence="9" id="KW-1185">Reference proteome</keyword>
<evidence type="ECO:0000256" key="2">
    <source>
        <dbReference type="ARBA" id="ARBA00022679"/>
    </source>
</evidence>
<protein>
    <submittedName>
        <fullName evidence="8">Lipid II:glycine glycyltransferase (Peptidoglycan interpeptide bridge formation enzyme)</fullName>
    </submittedName>
</protein>
<keyword evidence="5" id="KW-0012">Acyltransferase</keyword>
<dbReference type="Proteomes" id="UP000269669">
    <property type="component" value="Unassembled WGS sequence"/>
</dbReference>
<evidence type="ECO:0000313" key="9">
    <source>
        <dbReference type="Proteomes" id="UP000269669"/>
    </source>
</evidence>
<comment type="similarity">
    <text evidence="1">Belongs to the FemABX family.</text>
</comment>
<keyword evidence="3" id="KW-0133">Cell shape</keyword>
<gene>
    <name evidence="8" type="ORF">EDE15_2914</name>
</gene>
<dbReference type="EMBL" id="RSDW01000001">
    <property type="protein sequence ID" value="RSL17382.1"/>
    <property type="molecule type" value="Genomic_DNA"/>
</dbReference>
<dbReference type="GO" id="GO:0009252">
    <property type="term" value="P:peptidoglycan biosynthetic process"/>
    <property type="evidence" value="ECO:0007669"/>
    <property type="project" value="UniProtKB-KW"/>
</dbReference>
<organism evidence="8 9">
    <name type="scientific">Edaphobacter aggregans</name>
    <dbReference type="NCBI Taxonomy" id="570835"/>
    <lineage>
        <taxon>Bacteria</taxon>
        <taxon>Pseudomonadati</taxon>
        <taxon>Acidobacteriota</taxon>
        <taxon>Terriglobia</taxon>
        <taxon>Terriglobales</taxon>
        <taxon>Acidobacteriaceae</taxon>
        <taxon>Edaphobacter</taxon>
    </lineage>
</organism>
<dbReference type="Gene3D" id="3.40.630.30">
    <property type="match status" value="2"/>
</dbReference>
<evidence type="ECO:0000256" key="5">
    <source>
        <dbReference type="ARBA" id="ARBA00023315"/>
    </source>
</evidence>
<dbReference type="AlphaFoldDB" id="A0A3R9PAK8"/>
<evidence type="ECO:0000256" key="1">
    <source>
        <dbReference type="ARBA" id="ARBA00009943"/>
    </source>
</evidence>
<dbReference type="InterPro" id="IPR003447">
    <property type="entry name" value="FEMABX"/>
</dbReference>
<evidence type="ECO:0000313" key="8">
    <source>
        <dbReference type="EMBL" id="RSL17382.1"/>
    </source>
</evidence>
<keyword evidence="4" id="KW-0573">Peptidoglycan synthesis</keyword>
<dbReference type="GO" id="GO:0016755">
    <property type="term" value="F:aminoacyltransferase activity"/>
    <property type="evidence" value="ECO:0007669"/>
    <property type="project" value="InterPro"/>
</dbReference>
<proteinExistence type="inferred from homology"/>
<dbReference type="PROSITE" id="PS51191">
    <property type="entry name" value="FEMABX"/>
    <property type="match status" value="1"/>
</dbReference>
<dbReference type="PANTHER" id="PTHR36174">
    <property type="entry name" value="LIPID II:GLYCINE GLYCYLTRANSFERASE"/>
    <property type="match status" value="1"/>
</dbReference>
<evidence type="ECO:0000256" key="4">
    <source>
        <dbReference type="ARBA" id="ARBA00022984"/>
    </source>
</evidence>
<keyword evidence="6" id="KW-0961">Cell wall biogenesis/degradation</keyword>
<dbReference type="InterPro" id="IPR016181">
    <property type="entry name" value="Acyl_CoA_acyltransferase"/>
</dbReference>
<dbReference type="GO" id="GO:0008360">
    <property type="term" value="P:regulation of cell shape"/>
    <property type="evidence" value="ECO:0007669"/>
    <property type="project" value="UniProtKB-KW"/>
</dbReference>
<evidence type="ECO:0000256" key="3">
    <source>
        <dbReference type="ARBA" id="ARBA00022960"/>
    </source>
</evidence>
<dbReference type="InterPro" id="IPR038740">
    <property type="entry name" value="BioF2-like_GNAT_dom"/>
</dbReference>
<comment type="caution">
    <text evidence="8">The sequence shown here is derived from an EMBL/GenBank/DDBJ whole genome shotgun (WGS) entry which is preliminary data.</text>
</comment>
<name>A0A3R9PAK8_9BACT</name>
<dbReference type="OrthoDB" id="9785911at2"/>
<sequence>MSNSVWQVEVDRATPVEWSRMLDLFDDANIYQTAAYGSVRWGERSLSRLVLKRDNEVMGMAQLRIIRPTPLKFGMAYLRWGPLWERRCRTLDPEVPIRLAAAIEEEYSKTRKLFVSILPNAFTGSPRAEVFQSAFSKFVRDANGPGDIYRTFLMDISPPLEELRSKLDAKWRNKLKGSEKNNLTVISGNGREEYRTFSEIYSQMRRRKAFQTTVDVDEFGRIQEALPESQRLRVLICQNEGVPVAGLVASAMGESAIYLLGATSDAGLNSKGAYLLQWTLISWLKKHGIKSYDLGGIDPEGNPGVHYFKRGLSGVDICQISPFFVSESVVSSGVAMIGLGIQRTLHFSLGALNRGHFIKQPAARS</sequence>
<dbReference type="GO" id="GO:0071555">
    <property type="term" value="P:cell wall organization"/>
    <property type="evidence" value="ECO:0007669"/>
    <property type="project" value="UniProtKB-KW"/>
</dbReference>
<dbReference type="Pfam" id="PF13480">
    <property type="entry name" value="Acetyltransf_6"/>
    <property type="match status" value="1"/>
</dbReference>
<feature type="domain" description="BioF2-like acetyltransferase" evidence="7">
    <location>
        <begin position="183"/>
        <end position="298"/>
    </location>
</feature>
<dbReference type="InterPro" id="IPR050644">
    <property type="entry name" value="PG_Glycine_Bridge_Synth"/>
</dbReference>